<organism evidence="1 2">
    <name type="scientific">Cordyceps javanica</name>
    <dbReference type="NCBI Taxonomy" id="43265"/>
    <lineage>
        <taxon>Eukaryota</taxon>
        <taxon>Fungi</taxon>
        <taxon>Dikarya</taxon>
        <taxon>Ascomycota</taxon>
        <taxon>Pezizomycotina</taxon>
        <taxon>Sordariomycetes</taxon>
        <taxon>Hypocreomycetidae</taxon>
        <taxon>Hypocreales</taxon>
        <taxon>Cordycipitaceae</taxon>
        <taxon>Cordyceps</taxon>
    </lineage>
</organism>
<reference evidence="1 2" key="1">
    <citation type="journal article" date="2019" name="Appl. Microbiol. Biotechnol.">
        <title>Genome sequence of Isaria javanica and comparative genome analysis insights into family S53 peptidase evolution in fungal entomopathogens.</title>
        <authorList>
            <person name="Lin R."/>
            <person name="Zhang X."/>
            <person name="Xin B."/>
            <person name="Zou M."/>
            <person name="Gao Y."/>
            <person name="Qin F."/>
            <person name="Hu Q."/>
            <person name="Xie B."/>
            <person name="Cheng X."/>
        </authorList>
    </citation>
    <scope>NUCLEOTIDE SEQUENCE [LARGE SCALE GENOMIC DNA]</scope>
    <source>
        <strain evidence="1 2">IJ1G</strain>
    </source>
</reference>
<protein>
    <submittedName>
        <fullName evidence="1">Uncharacterized protein</fullName>
    </submittedName>
</protein>
<dbReference type="AlphaFoldDB" id="A0A545VF63"/>
<evidence type="ECO:0000313" key="1">
    <source>
        <dbReference type="EMBL" id="TQW00364.1"/>
    </source>
</evidence>
<dbReference type="EMBL" id="SPUK01000001">
    <property type="protein sequence ID" value="TQW00364.1"/>
    <property type="molecule type" value="Genomic_DNA"/>
</dbReference>
<keyword evidence="2" id="KW-1185">Reference proteome</keyword>
<sequence length="94" mass="10226">MKYQIDFFFFSVLETLPAPAGLGCPACDYALPGSSPSPRMPTNKNTMRKACNGLADHRLCTAFDRNSAVMDHKPNQAAGKGTLCKAPVQQCRFT</sequence>
<proteinExistence type="predicted"/>
<gene>
    <name evidence="1" type="ORF">IF1G_00295</name>
</gene>
<dbReference type="Proteomes" id="UP000315783">
    <property type="component" value="Unassembled WGS sequence"/>
</dbReference>
<name>A0A545VF63_9HYPO</name>
<accession>A0A545VF63</accession>
<evidence type="ECO:0000313" key="2">
    <source>
        <dbReference type="Proteomes" id="UP000315783"/>
    </source>
</evidence>
<comment type="caution">
    <text evidence="1">The sequence shown here is derived from an EMBL/GenBank/DDBJ whole genome shotgun (WGS) entry which is preliminary data.</text>
</comment>